<dbReference type="OrthoDB" id="372683at2157"/>
<evidence type="ECO:0000313" key="5">
    <source>
        <dbReference type="Proteomes" id="UP000187321"/>
    </source>
</evidence>
<evidence type="ECO:0000313" key="4">
    <source>
        <dbReference type="Proteomes" id="UP000185687"/>
    </source>
</evidence>
<name>A0A1N7GAX9_9EURY</name>
<dbReference type="EMBL" id="CP019329">
    <property type="protein sequence ID" value="APX98515.1"/>
    <property type="molecule type" value="Genomic_DNA"/>
</dbReference>
<keyword evidence="1" id="KW-0472">Membrane</keyword>
<feature type="transmembrane region" description="Helical" evidence="1">
    <location>
        <begin position="130"/>
        <end position="150"/>
    </location>
</feature>
<dbReference type="AlphaFoldDB" id="A0A1N7GAX9"/>
<keyword evidence="1" id="KW-1133">Transmembrane helix</keyword>
<geneLocation type="plasmid" evidence="2">
    <name>unnamed2</name>
</geneLocation>
<evidence type="ECO:0000256" key="1">
    <source>
        <dbReference type="SAM" id="Phobius"/>
    </source>
</evidence>
<evidence type="ECO:0000313" key="3">
    <source>
        <dbReference type="EMBL" id="SIS09743.1"/>
    </source>
</evidence>
<dbReference type="Proteomes" id="UP000185687">
    <property type="component" value="Unassembled WGS sequence"/>
</dbReference>
<evidence type="ECO:0000313" key="2">
    <source>
        <dbReference type="EMBL" id="APX98515.1"/>
    </source>
</evidence>
<accession>A0A1N7GAX9</accession>
<reference evidence="2 5" key="1">
    <citation type="submission" date="2017-01" db="EMBL/GenBank/DDBJ databases">
        <title>Complete genome sequence of Haloterrigena daqingensis type strain (JX313T).</title>
        <authorList>
            <person name="Shuang W."/>
        </authorList>
    </citation>
    <scope>NUCLEOTIDE SEQUENCE [LARGE SCALE GENOMIC DNA]</scope>
    <source>
        <strain evidence="5">JX313</strain>
        <strain evidence="2">JX313T</strain>
        <plasmid evidence="5">Plasmid unnamed2</plasmid>
        <plasmid evidence="2">unnamed2</plasmid>
    </source>
</reference>
<gene>
    <name evidence="2" type="ORF">BB347_17535</name>
    <name evidence="3" type="ORF">SAMN05421809_3858</name>
</gene>
<organism evidence="3 4">
    <name type="scientific">Natronorubrum daqingense</name>
    <dbReference type="NCBI Taxonomy" id="588898"/>
    <lineage>
        <taxon>Archaea</taxon>
        <taxon>Methanobacteriati</taxon>
        <taxon>Methanobacteriota</taxon>
        <taxon>Stenosarchaea group</taxon>
        <taxon>Halobacteria</taxon>
        <taxon>Halobacteriales</taxon>
        <taxon>Natrialbaceae</taxon>
        <taxon>Natronorubrum</taxon>
    </lineage>
</organism>
<protein>
    <submittedName>
        <fullName evidence="3">Uncharacterized protein</fullName>
    </submittedName>
</protein>
<dbReference type="Proteomes" id="UP000187321">
    <property type="component" value="Plasmid unnamed2"/>
</dbReference>
<feature type="transmembrane region" description="Helical" evidence="1">
    <location>
        <begin position="71"/>
        <end position="94"/>
    </location>
</feature>
<feature type="transmembrane region" description="Helical" evidence="1">
    <location>
        <begin position="9"/>
        <end position="33"/>
    </location>
</feature>
<sequence>MNEQLSWRLVYLAGGLVFISATVHLIVGILGLYESLGLNEGTATLPVLFILAALVAYALIGAYLTNRIAPIPAYAFGAVLMALYIVTFADWHAFGYADTLLPLETIGLDPHYHEDPVVQILLDHLLNDPFALVSKIAETGAVLILGMLALSERIRPS</sequence>
<reference evidence="3 4" key="2">
    <citation type="submission" date="2017-01" db="EMBL/GenBank/DDBJ databases">
        <authorList>
            <person name="Mah S.A."/>
            <person name="Swanson W.J."/>
            <person name="Moy G.W."/>
            <person name="Vacquier V.D."/>
        </authorList>
    </citation>
    <scope>NUCLEOTIDE SEQUENCE [LARGE SCALE GENOMIC DNA]</scope>
    <source>
        <strain evidence="3 4">CGMCC 1.8909</strain>
    </source>
</reference>
<keyword evidence="2" id="KW-0614">Plasmid</keyword>
<dbReference type="RefSeq" id="WP_071401737.1">
    <property type="nucleotide sequence ID" value="NZ_CP019329.1"/>
</dbReference>
<dbReference type="EMBL" id="FTNP01000011">
    <property type="protein sequence ID" value="SIS09743.1"/>
    <property type="molecule type" value="Genomic_DNA"/>
</dbReference>
<proteinExistence type="predicted"/>
<dbReference type="GeneID" id="30957784"/>
<feature type="transmembrane region" description="Helical" evidence="1">
    <location>
        <begin position="45"/>
        <end position="64"/>
    </location>
</feature>
<keyword evidence="4" id="KW-1185">Reference proteome</keyword>
<keyword evidence="1" id="KW-0812">Transmembrane</keyword>
<dbReference type="KEGG" id="hda:BB347_17535"/>